<dbReference type="EMBL" id="PHIG01000007">
    <property type="protein sequence ID" value="PJK31179.1"/>
    <property type="molecule type" value="Genomic_DNA"/>
</dbReference>
<dbReference type="Proteomes" id="UP000229498">
    <property type="component" value="Unassembled WGS sequence"/>
</dbReference>
<reference evidence="2 3" key="1">
    <citation type="submission" date="2017-11" db="EMBL/GenBank/DDBJ databases">
        <title>Draft genome sequence of Rhizobiales bacterium SY3-13.</title>
        <authorList>
            <person name="Sun C."/>
        </authorList>
    </citation>
    <scope>NUCLEOTIDE SEQUENCE [LARGE SCALE GENOMIC DNA]</scope>
    <source>
        <strain evidence="2 3">SY3-13</strain>
    </source>
</reference>
<name>A0A2M9G637_9PROT</name>
<feature type="transmembrane region" description="Helical" evidence="1">
    <location>
        <begin position="6"/>
        <end position="24"/>
    </location>
</feature>
<protein>
    <submittedName>
        <fullName evidence="2">Uncharacterized protein</fullName>
    </submittedName>
</protein>
<proteinExistence type="predicted"/>
<dbReference type="RefSeq" id="WP_109796203.1">
    <property type="nucleotide sequence ID" value="NZ_PHIG01000007.1"/>
</dbReference>
<dbReference type="AlphaFoldDB" id="A0A2M9G637"/>
<organism evidence="2 3">
    <name type="scientific">Minwuia thermotolerans</name>
    <dbReference type="NCBI Taxonomy" id="2056226"/>
    <lineage>
        <taxon>Bacteria</taxon>
        <taxon>Pseudomonadati</taxon>
        <taxon>Pseudomonadota</taxon>
        <taxon>Alphaproteobacteria</taxon>
        <taxon>Minwuiales</taxon>
        <taxon>Minwuiaceae</taxon>
        <taxon>Minwuia</taxon>
    </lineage>
</organism>
<accession>A0A2M9G637</accession>
<evidence type="ECO:0000313" key="2">
    <source>
        <dbReference type="EMBL" id="PJK31179.1"/>
    </source>
</evidence>
<keyword evidence="1" id="KW-0812">Transmembrane</keyword>
<comment type="caution">
    <text evidence="2">The sequence shown here is derived from an EMBL/GenBank/DDBJ whole genome shotgun (WGS) entry which is preliminary data.</text>
</comment>
<keyword evidence="3" id="KW-1185">Reference proteome</keyword>
<gene>
    <name evidence="2" type="ORF">CVT23_02805</name>
</gene>
<keyword evidence="1" id="KW-0472">Membrane</keyword>
<evidence type="ECO:0000256" key="1">
    <source>
        <dbReference type="SAM" id="Phobius"/>
    </source>
</evidence>
<evidence type="ECO:0000313" key="3">
    <source>
        <dbReference type="Proteomes" id="UP000229498"/>
    </source>
</evidence>
<sequence>MPPIFVAAAVIGALLILAVLLPRLEVRLPRRYRDIIYIRLRQAGARVEIFRGSPVGRVFEAGRTWADDEQAVFNSYGVPVDIRAAAVRLRGLIRPGRPRRFFSPILVLHPLDKALAGLDDGDRRALTRLGEELGGEVLIGELPTVFPDRAFQELRLYGMAPWNAN</sequence>
<keyword evidence="1" id="KW-1133">Transmembrane helix</keyword>